<comment type="caution">
    <text evidence="2">The sequence shown here is derived from an EMBL/GenBank/DDBJ whole genome shotgun (WGS) entry which is preliminary data.</text>
</comment>
<keyword evidence="3" id="KW-1185">Reference proteome</keyword>
<keyword evidence="1" id="KW-0812">Transmembrane</keyword>
<evidence type="ECO:0008006" key="4">
    <source>
        <dbReference type="Google" id="ProtNLM"/>
    </source>
</evidence>
<dbReference type="EMBL" id="JACDUT010000009">
    <property type="protein sequence ID" value="MBA2876015.1"/>
    <property type="molecule type" value="Genomic_DNA"/>
</dbReference>
<evidence type="ECO:0000313" key="2">
    <source>
        <dbReference type="EMBL" id="MBA2876015.1"/>
    </source>
</evidence>
<evidence type="ECO:0000256" key="1">
    <source>
        <dbReference type="SAM" id="Phobius"/>
    </source>
</evidence>
<dbReference type="AlphaFoldDB" id="A0A7V9Z8N3"/>
<keyword evidence="1" id="KW-0472">Membrane</keyword>
<organism evidence="2 3">
    <name type="scientific">Thermaerobacillus caldiproteolyticus</name>
    <dbReference type="NCBI Taxonomy" id="247480"/>
    <lineage>
        <taxon>Bacteria</taxon>
        <taxon>Bacillati</taxon>
        <taxon>Bacillota</taxon>
        <taxon>Bacilli</taxon>
        <taxon>Bacillales</taxon>
        <taxon>Anoxybacillaceae</taxon>
        <taxon>Thermaerobacillus</taxon>
    </lineage>
</organism>
<accession>A0A7V9Z8N3</accession>
<gene>
    <name evidence="2" type="ORF">HNR31_002810</name>
</gene>
<protein>
    <recommendedName>
        <fullName evidence="4">D-glucuronyl C5-epimerase C-terminal domain-containing protein</fullName>
    </recommendedName>
</protein>
<dbReference type="Proteomes" id="UP000523087">
    <property type="component" value="Unassembled WGS sequence"/>
</dbReference>
<proteinExistence type="predicted"/>
<keyword evidence="1" id="KW-1133">Transmembrane helix</keyword>
<reference evidence="2 3" key="1">
    <citation type="submission" date="2020-07" db="EMBL/GenBank/DDBJ databases">
        <title>Genomic Encyclopedia of Type Strains, Phase IV (KMG-IV): sequencing the most valuable type-strain genomes for metagenomic binning, comparative biology and taxonomic classification.</title>
        <authorList>
            <person name="Goeker M."/>
        </authorList>
    </citation>
    <scope>NUCLEOTIDE SEQUENCE [LARGE SCALE GENOMIC DNA]</scope>
    <source>
        <strain evidence="2 3">DSM 15730</strain>
    </source>
</reference>
<sequence length="552" mass="64900">MIKKFKFKHIIGMLAAFLFIFIGIQVYFLFFKTLHIQVKGNLMNENVELQANNVKLEKIKSGTKTLIKSKDYFTTYKLSSPQFSREYGKFTVTVRKLDNNDVFVFTKFQNQTKQPIIIDLSLSFGQDFTSYKVTRFHSEKIKHEHDPTLGVDPTSTPHGLIELKGKRAYANMMLSKNYNSMELIKKYNQTQQSKLRELIKETDGTEITKKGHHILINMPHFAEGQSLSESWILYSNQPLFNKKENFKEWEKHTLKEYKKINKWYTAEGPFGKLPWSIEPSTKLGYGRYFALVHDRRYVDHYENTKERYFYDFIVNSVANLLTYDSQLNKPIPTEITSTWLKDNYGIIAPYYDTRFNEYIAIHLKRISKLLDVPEYRNMSLFYADYLLKQVKKENYIKTDNGYIICDFYGKTQKKKTHASLNHSLGEMNFLLESYLETGKKEYLAVALNIKKGIEDVGDKWIKDNKDLWYQLNPNFTFHGKDYPLLTLEDLLKAQNNLEKAGINRSKIFDQLIKSKTQYLVNHKIEMTKKVIASLQQEGFGDLVKNYTNISDY</sequence>
<evidence type="ECO:0000313" key="3">
    <source>
        <dbReference type="Proteomes" id="UP000523087"/>
    </source>
</evidence>
<feature type="transmembrane region" description="Helical" evidence="1">
    <location>
        <begin position="12"/>
        <end position="31"/>
    </location>
</feature>
<dbReference type="RefSeq" id="WP_181556765.1">
    <property type="nucleotide sequence ID" value="NZ_JACDUT010000009.1"/>
</dbReference>
<name>A0A7V9Z8N3_9BACL</name>